<reference evidence="4" key="2">
    <citation type="submission" date="2015-08" db="UniProtKB">
        <authorList>
            <consortium name="WormBaseParasite"/>
        </authorList>
    </citation>
    <scope>IDENTIFICATION</scope>
</reference>
<evidence type="ECO:0000256" key="2">
    <source>
        <dbReference type="SAM" id="Phobius"/>
    </source>
</evidence>
<feature type="region of interest" description="Disordered" evidence="1">
    <location>
        <begin position="50"/>
        <end position="114"/>
    </location>
</feature>
<keyword evidence="2" id="KW-1133">Transmembrane helix</keyword>
<evidence type="ECO:0000256" key="1">
    <source>
        <dbReference type="SAM" id="MobiDB-lite"/>
    </source>
</evidence>
<dbReference type="WBParaSite" id="SVE_1588800.1">
    <property type="protein sequence ID" value="SVE_1588800.1"/>
    <property type="gene ID" value="SVE_1588800"/>
</dbReference>
<evidence type="ECO:0000313" key="3">
    <source>
        <dbReference type="Proteomes" id="UP000035680"/>
    </source>
</evidence>
<evidence type="ECO:0000313" key="4">
    <source>
        <dbReference type="WBParaSite" id="SVE_1588800.1"/>
    </source>
</evidence>
<dbReference type="AlphaFoldDB" id="A0A0K0FU76"/>
<protein>
    <submittedName>
        <fullName evidence="4">Uncharacterized protein</fullName>
    </submittedName>
</protein>
<organism evidence="3 4">
    <name type="scientific">Strongyloides venezuelensis</name>
    <name type="common">Threadworm</name>
    <dbReference type="NCBI Taxonomy" id="75913"/>
    <lineage>
        <taxon>Eukaryota</taxon>
        <taxon>Metazoa</taxon>
        <taxon>Ecdysozoa</taxon>
        <taxon>Nematoda</taxon>
        <taxon>Chromadorea</taxon>
        <taxon>Rhabditida</taxon>
        <taxon>Tylenchina</taxon>
        <taxon>Panagrolaimomorpha</taxon>
        <taxon>Strongyloidoidea</taxon>
        <taxon>Strongyloididae</taxon>
        <taxon>Strongyloides</taxon>
    </lineage>
</organism>
<sequence length="184" mass="21476">MVFLRFISCIILIINLFLFSIEFNLNNKEDNLENIDYEYQIVRAKRDTITHKAKKGSKTTESPEKEKKKTTKNKKEKNKKKKDKKEKDKKKKDKKKKNKKKKHTKSTKTTTSTFSTTTPVITTTTMNTSSVTRTSTSTTREPPKKISSLGMFFDTLLWQIRLWLGLDKKPNPEEPYYLPQSTSS</sequence>
<proteinExistence type="predicted"/>
<keyword evidence="3" id="KW-1185">Reference proteome</keyword>
<name>A0A0K0FU76_STRVS</name>
<accession>A0A0K0FU76</accession>
<keyword evidence="2" id="KW-0472">Membrane</keyword>
<feature type="compositionally biased region" description="Basic residues" evidence="1">
    <location>
        <begin position="68"/>
        <end position="106"/>
    </location>
</feature>
<feature type="transmembrane region" description="Helical" evidence="2">
    <location>
        <begin position="6"/>
        <end position="25"/>
    </location>
</feature>
<dbReference type="Proteomes" id="UP000035680">
    <property type="component" value="Unassembled WGS sequence"/>
</dbReference>
<reference evidence="3" key="1">
    <citation type="submission" date="2014-07" db="EMBL/GenBank/DDBJ databases">
        <authorList>
            <person name="Martin A.A"/>
            <person name="De Silva N."/>
        </authorList>
    </citation>
    <scope>NUCLEOTIDE SEQUENCE</scope>
</reference>
<keyword evidence="2" id="KW-0812">Transmembrane</keyword>